<organism evidence="2">
    <name type="scientific">Listeria monocytogenes</name>
    <dbReference type="NCBI Taxonomy" id="1639"/>
    <lineage>
        <taxon>Bacteria</taxon>
        <taxon>Bacillati</taxon>
        <taxon>Bacillota</taxon>
        <taxon>Bacilli</taxon>
        <taxon>Bacillales</taxon>
        <taxon>Listeriaceae</taxon>
        <taxon>Listeria</taxon>
    </lineage>
</organism>
<protein>
    <recommendedName>
        <fullName evidence="1">Bacterial EndoU nuclease domain-containing protein</fullName>
    </recommendedName>
</protein>
<sequence>MADIKLNYGVLEDIGSELYRYMRALEEMKSALEQISQIIGSQTGQAIEAVQARKELLTEHTSTYKIMVNEVYILINNYISEMKSYIKPLGNYANVRVDRDDIWFNLTNLDASKTLPEMGRTVHLPTETILTSEEDRIAIRTNWAIVEEIHAGVSSFQARLDDKLYEMEQLFNQKVVRFDECDHYFKAKAVELYNKYTDSDESRNDFYQTCWDNGGKYWNGFTEGSLNLFLGMFNGIGDFLNYGAAHFAVAVFPVVGWTPPDWTFQTVIDGDKVLAALVKDPSLILEGTGQGIVDTVQDKNYGPFYLAGFATAFAVQYYAIKLVAEQAKPAGQLRKIAKNYRVEMRPDAFEHIFKGEGISRQGVVSGAHNIEEFYRVLTEAGYSIDDCIISQKPHPYLEGITEITYRIKRHKLTPSGILTDPPEYRISRAYSKTVFDPAVYSNEQIYEWGLEAMKNVIEVNEGGGYVIGEASNGLKFKAFFVEDSGVINNFFPILE</sequence>
<comment type="caution">
    <text evidence="2">The sequence shown here is derived from an EMBL/GenBank/DDBJ whole genome shotgun (WGS) entry which is preliminary data.</text>
</comment>
<reference evidence="2" key="1">
    <citation type="submission" date="2019-08" db="EMBL/GenBank/DDBJ databases">
        <authorList>
            <consortium name="GenomeTrakr network: Whole genome sequencing for foodborne pathogen traceback"/>
        </authorList>
    </citation>
    <scope>NUCLEOTIDE SEQUENCE</scope>
    <source>
        <strain evidence="2">AG19-0288</strain>
    </source>
</reference>
<dbReference type="RefSeq" id="WP_149040843.1">
    <property type="nucleotide sequence ID" value="NZ_VTIF01000007.1"/>
</dbReference>
<dbReference type="AlphaFoldDB" id="A0A5Y9DQB1"/>
<dbReference type="CDD" id="cd20686">
    <property type="entry name" value="CdiA-CT_Ec-like"/>
    <property type="match status" value="1"/>
</dbReference>
<evidence type="ECO:0000259" key="1">
    <source>
        <dbReference type="Pfam" id="PF14436"/>
    </source>
</evidence>
<name>A0A5Y9DQB1_LISMN</name>
<evidence type="ECO:0000313" key="2">
    <source>
        <dbReference type="EMBL" id="ECQ6724086.1"/>
    </source>
</evidence>
<proteinExistence type="predicted"/>
<feature type="domain" description="Bacterial EndoU nuclease" evidence="1">
    <location>
        <begin position="347"/>
        <end position="493"/>
    </location>
</feature>
<gene>
    <name evidence="2" type="ORF">FZ622_14350</name>
</gene>
<accession>A0A5Y9DQB1</accession>
<dbReference type="EMBL" id="AAKCDQ010000004">
    <property type="protein sequence ID" value="ECQ6724086.1"/>
    <property type="molecule type" value="Genomic_DNA"/>
</dbReference>
<dbReference type="GO" id="GO:0004519">
    <property type="term" value="F:endonuclease activity"/>
    <property type="evidence" value="ECO:0007669"/>
    <property type="project" value="InterPro"/>
</dbReference>
<dbReference type="InterPro" id="IPR029501">
    <property type="entry name" value="EndoU_bac"/>
</dbReference>
<dbReference type="Pfam" id="PF14436">
    <property type="entry name" value="EndoU_bacteria"/>
    <property type="match status" value="1"/>
</dbReference>